<accession>A0AAV4JDW5</accession>
<feature type="compositionally biased region" description="Basic and acidic residues" evidence="1">
    <location>
        <begin position="439"/>
        <end position="456"/>
    </location>
</feature>
<sequence length="588" mass="64132">MPKAFVISRKRKHHPNMMKNENHICSSPYAISSSTKVQSKHIGQELCSPDSNVQKNDQNESSKSSSVNEDKCGIESKSESELLSIALIPKSKEPHAIGFLRELCAGEKKWYWKYQSGLQTSDSNDKAYKEQGYSLPEVQIVSNVSGHHDRRVLSSQQSQITCNVSSNSSGLLTTAGTCVSAGIPKDPRRAILFHDSDVEKEDDSTDVNNNNNNNKGNNHSHECDVDEASENYRLKTPENHDYNYDIGHTNMFALQNSQGSLGSYSECFPLNHMGPDSGRASGISSESRSYSHPALPMTQTSVREVDLTHVEGFYHAPYFTRRDNGLQQNQSFRLGNHLGLGTRGSPPVMSAFRSPVKLVRSDPSPTPLSSSSTLFIPTTTASPLRRLSPPLQSKVDNRNASCYQQECPVLTVDNVPETTGSNSETKAVVVATAVDAGENGEKKEEEHYSTFNHKDSSSNSSTSEARIIIASTDKIHSGNTGTIASHTQEEVIAVSTSSLGRNIINANNRELIKASSPCVDQHGTDTAKSRTSTSGPRTADTDRRLPWTGPGGGHERSPVRGDCHLVTGKGRNACKVNNYVQPGTGAWR</sequence>
<dbReference type="Proteomes" id="UP000762676">
    <property type="component" value="Unassembled WGS sequence"/>
</dbReference>
<feature type="region of interest" description="Disordered" evidence="1">
    <location>
        <begin position="517"/>
        <end position="561"/>
    </location>
</feature>
<proteinExistence type="predicted"/>
<comment type="caution">
    <text evidence="2">The sequence shown here is derived from an EMBL/GenBank/DDBJ whole genome shotgun (WGS) entry which is preliminary data.</text>
</comment>
<feature type="region of interest" description="Disordered" evidence="1">
    <location>
        <begin position="41"/>
        <end position="73"/>
    </location>
</feature>
<evidence type="ECO:0000256" key="1">
    <source>
        <dbReference type="SAM" id="MobiDB-lite"/>
    </source>
</evidence>
<feature type="compositionally biased region" description="Low complexity" evidence="1">
    <location>
        <begin position="208"/>
        <end position="217"/>
    </location>
</feature>
<gene>
    <name evidence="2" type="ORF">ElyMa_001555900</name>
</gene>
<reference evidence="2 3" key="1">
    <citation type="journal article" date="2021" name="Elife">
        <title>Chloroplast acquisition without the gene transfer in kleptoplastic sea slugs, Plakobranchus ocellatus.</title>
        <authorList>
            <person name="Maeda T."/>
            <person name="Takahashi S."/>
            <person name="Yoshida T."/>
            <person name="Shimamura S."/>
            <person name="Takaki Y."/>
            <person name="Nagai Y."/>
            <person name="Toyoda A."/>
            <person name="Suzuki Y."/>
            <person name="Arimoto A."/>
            <person name="Ishii H."/>
            <person name="Satoh N."/>
            <person name="Nishiyama T."/>
            <person name="Hasebe M."/>
            <person name="Maruyama T."/>
            <person name="Minagawa J."/>
            <person name="Obokata J."/>
            <person name="Shigenobu S."/>
        </authorList>
    </citation>
    <scope>NUCLEOTIDE SEQUENCE [LARGE SCALE GENOMIC DNA]</scope>
</reference>
<feature type="region of interest" description="Disordered" evidence="1">
    <location>
        <begin position="197"/>
        <end position="223"/>
    </location>
</feature>
<evidence type="ECO:0000313" key="2">
    <source>
        <dbReference type="EMBL" id="GFS19883.1"/>
    </source>
</evidence>
<name>A0AAV4JDW5_9GAST</name>
<dbReference type="AlphaFoldDB" id="A0AAV4JDW5"/>
<feature type="region of interest" description="Disordered" evidence="1">
    <location>
        <begin position="439"/>
        <end position="463"/>
    </location>
</feature>
<organism evidence="2 3">
    <name type="scientific">Elysia marginata</name>
    <dbReference type="NCBI Taxonomy" id="1093978"/>
    <lineage>
        <taxon>Eukaryota</taxon>
        <taxon>Metazoa</taxon>
        <taxon>Spiralia</taxon>
        <taxon>Lophotrochozoa</taxon>
        <taxon>Mollusca</taxon>
        <taxon>Gastropoda</taxon>
        <taxon>Heterobranchia</taxon>
        <taxon>Euthyneura</taxon>
        <taxon>Panpulmonata</taxon>
        <taxon>Sacoglossa</taxon>
        <taxon>Placobranchoidea</taxon>
        <taxon>Plakobranchidae</taxon>
        <taxon>Elysia</taxon>
    </lineage>
</organism>
<evidence type="ECO:0000313" key="3">
    <source>
        <dbReference type="Proteomes" id="UP000762676"/>
    </source>
</evidence>
<keyword evidence="3" id="KW-1185">Reference proteome</keyword>
<feature type="compositionally biased region" description="Polar residues" evidence="1">
    <location>
        <begin position="49"/>
        <end position="67"/>
    </location>
</feature>
<protein>
    <submittedName>
        <fullName evidence="2">Uncharacterized protein</fullName>
    </submittedName>
</protein>
<dbReference type="EMBL" id="BMAT01003090">
    <property type="protein sequence ID" value="GFS19883.1"/>
    <property type="molecule type" value="Genomic_DNA"/>
</dbReference>
<feature type="region of interest" description="Disordered" evidence="1">
    <location>
        <begin position="1"/>
        <end position="22"/>
    </location>
</feature>